<dbReference type="PROSITE" id="PS50175">
    <property type="entry name" value="ASP_PROT_RETROV"/>
    <property type="match status" value="1"/>
</dbReference>
<dbReference type="AlphaFoldDB" id="A0AAW0H4G4"/>
<sequence>MNSTALYVLYTYSTTELDPRPTGPLATESRGLQGSLAAVLCSPAASRRTCAKPSVANRKYAPLDISVPGAESQTENRPSFAQDYCPCPLGSGADVSIITPEFWHPHWSLQEVDIQFLGIGTLS</sequence>
<dbReference type="SUPFAM" id="SSF50630">
    <property type="entry name" value="Acid proteases"/>
    <property type="match status" value="1"/>
</dbReference>
<accession>A0AAW0H4G4</accession>
<organism evidence="3 4">
    <name type="scientific">Myodes glareolus</name>
    <name type="common">Bank vole</name>
    <name type="synonym">Clethrionomys glareolus</name>
    <dbReference type="NCBI Taxonomy" id="447135"/>
    <lineage>
        <taxon>Eukaryota</taxon>
        <taxon>Metazoa</taxon>
        <taxon>Chordata</taxon>
        <taxon>Craniata</taxon>
        <taxon>Vertebrata</taxon>
        <taxon>Euteleostomi</taxon>
        <taxon>Mammalia</taxon>
        <taxon>Eutheria</taxon>
        <taxon>Euarchontoglires</taxon>
        <taxon>Glires</taxon>
        <taxon>Rodentia</taxon>
        <taxon>Myomorpha</taxon>
        <taxon>Muroidea</taxon>
        <taxon>Cricetidae</taxon>
        <taxon>Arvicolinae</taxon>
        <taxon>Myodes</taxon>
    </lineage>
</organism>
<dbReference type="GO" id="GO:0004190">
    <property type="term" value="F:aspartic-type endopeptidase activity"/>
    <property type="evidence" value="ECO:0007669"/>
    <property type="project" value="InterPro"/>
</dbReference>
<dbReference type="EMBL" id="JBBHLL010000783">
    <property type="protein sequence ID" value="KAK7797719.1"/>
    <property type="molecule type" value="Genomic_DNA"/>
</dbReference>
<dbReference type="InterPro" id="IPR021109">
    <property type="entry name" value="Peptidase_aspartic_dom_sf"/>
</dbReference>
<proteinExistence type="predicted"/>
<keyword evidence="4" id="KW-1185">Reference proteome</keyword>
<comment type="caution">
    <text evidence="3">The sequence shown here is derived from an EMBL/GenBank/DDBJ whole genome shotgun (WGS) entry which is preliminary data.</text>
</comment>
<keyword evidence="1" id="KW-0378">Hydrolase</keyword>
<evidence type="ECO:0000259" key="2">
    <source>
        <dbReference type="PROSITE" id="PS50175"/>
    </source>
</evidence>
<gene>
    <name evidence="3" type="ORF">U0070_000420</name>
</gene>
<name>A0AAW0H4G4_MYOGA</name>
<protein>
    <recommendedName>
        <fullName evidence="2">Peptidase A2 domain-containing protein</fullName>
    </recommendedName>
</protein>
<evidence type="ECO:0000313" key="4">
    <source>
        <dbReference type="Proteomes" id="UP001488838"/>
    </source>
</evidence>
<evidence type="ECO:0000256" key="1">
    <source>
        <dbReference type="ARBA" id="ARBA00022801"/>
    </source>
</evidence>
<dbReference type="InterPro" id="IPR001995">
    <property type="entry name" value="Peptidase_A2_cat"/>
</dbReference>
<feature type="non-terminal residue" evidence="3">
    <location>
        <position position="123"/>
    </location>
</feature>
<feature type="domain" description="Peptidase A2" evidence="2">
    <location>
        <begin position="89"/>
        <end position="123"/>
    </location>
</feature>
<dbReference type="Proteomes" id="UP001488838">
    <property type="component" value="Unassembled WGS sequence"/>
</dbReference>
<reference evidence="3 4" key="1">
    <citation type="journal article" date="2023" name="bioRxiv">
        <title>Conserved and derived expression patterns and positive selection on dental genes reveal complex evolutionary context of ever-growing rodent molars.</title>
        <authorList>
            <person name="Calamari Z.T."/>
            <person name="Song A."/>
            <person name="Cohen E."/>
            <person name="Akter M."/>
            <person name="Roy R.D."/>
            <person name="Hallikas O."/>
            <person name="Christensen M.M."/>
            <person name="Li P."/>
            <person name="Marangoni P."/>
            <person name="Jernvall J."/>
            <person name="Klein O.D."/>
        </authorList>
    </citation>
    <scope>NUCLEOTIDE SEQUENCE [LARGE SCALE GENOMIC DNA]</scope>
    <source>
        <strain evidence="3">V071</strain>
    </source>
</reference>
<dbReference type="GO" id="GO:0006508">
    <property type="term" value="P:proteolysis"/>
    <property type="evidence" value="ECO:0007669"/>
    <property type="project" value="InterPro"/>
</dbReference>
<evidence type="ECO:0000313" key="3">
    <source>
        <dbReference type="EMBL" id="KAK7797719.1"/>
    </source>
</evidence>